<evidence type="ECO:0000313" key="1">
    <source>
        <dbReference type="EMBL" id="MBB5802177.1"/>
    </source>
</evidence>
<accession>A0A7W9HH26</accession>
<sequence>MWPDEDGGRVTDGSTRERFAGDLFLDLAAKGWLVVRPEEAERVIGELERTLEVIRSRTHRIEVSRRLRDAAGDDMDPCVDRLVVDAVFAEQITSGSWERALVELPKYIEAFRMAARNAPLEP</sequence>
<protein>
    <submittedName>
        <fullName evidence="1">Uncharacterized protein</fullName>
    </submittedName>
</protein>
<comment type="caution">
    <text evidence="1">The sequence shown here is derived from an EMBL/GenBank/DDBJ whole genome shotgun (WGS) entry which is preliminary data.</text>
</comment>
<organism evidence="1 2">
    <name type="scientific">Saccharothrix ecbatanensis</name>
    <dbReference type="NCBI Taxonomy" id="1105145"/>
    <lineage>
        <taxon>Bacteria</taxon>
        <taxon>Bacillati</taxon>
        <taxon>Actinomycetota</taxon>
        <taxon>Actinomycetes</taxon>
        <taxon>Pseudonocardiales</taxon>
        <taxon>Pseudonocardiaceae</taxon>
        <taxon>Saccharothrix</taxon>
    </lineage>
</organism>
<evidence type="ECO:0000313" key="2">
    <source>
        <dbReference type="Proteomes" id="UP000552097"/>
    </source>
</evidence>
<name>A0A7W9HH26_9PSEU</name>
<gene>
    <name evidence="1" type="ORF">F4560_001945</name>
</gene>
<dbReference type="EMBL" id="JACHMO010000001">
    <property type="protein sequence ID" value="MBB5802177.1"/>
    <property type="molecule type" value="Genomic_DNA"/>
</dbReference>
<dbReference type="RefSeq" id="WP_184918734.1">
    <property type="nucleotide sequence ID" value="NZ_JACHMO010000001.1"/>
</dbReference>
<dbReference type="AlphaFoldDB" id="A0A7W9HH26"/>
<proteinExistence type="predicted"/>
<dbReference type="Proteomes" id="UP000552097">
    <property type="component" value="Unassembled WGS sequence"/>
</dbReference>
<reference evidence="1 2" key="1">
    <citation type="submission" date="2020-08" db="EMBL/GenBank/DDBJ databases">
        <title>Sequencing the genomes of 1000 actinobacteria strains.</title>
        <authorList>
            <person name="Klenk H.-P."/>
        </authorList>
    </citation>
    <scope>NUCLEOTIDE SEQUENCE [LARGE SCALE GENOMIC DNA]</scope>
    <source>
        <strain evidence="1 2">DSM 45486</strain>
    </source>
</reference>
<keyword evidence="2" id="KW-1185">Reference proteome</keyword>